<feature type="signal peptide" evidence="6">
    <location>
        <begin position="1"/>
        <end position="17"/>
    </location>
</feature>
<evidence type="ECO:0000256" key="3">
    <source>
        <dbReference type="ARBA" id="ARBA00022833"/>
    </source>
</evidence>
<organism evidence="8 9">
    <name type="scientific">Paramecium sonneborni</name>
    <dbReference type="NCBI Taxonomy" id="65129"/>
    <lineage>
        <taxon>Eukaryota</taxon>
        <taxon>Sar</taxon>
        <taxon>Alveolata</taxon>
        <taxon>Ciliophora</taxon>
        <taxon>Intramacronucleata</taxon>
        <taxon>Oligohymenophorea</taxon>
        <taxon>Peniculida</taxon>
        <taxon>Parameciidae</taxon>
        <taxon>Paramecium</taxon>
    </lineage>
</organism>
<evidence type="ECO:0000313" key="8">
    <source>
        <dbReference type="EMBL" id="CAD8127791.1"/>
    </source>
</evidence>
<sequence>MLIPIFNFLLIIQITRSQLQNSDKYASSFEIDLDEYNNLWQKNISNENETLFIIKNVLSSYCYVRINLKQNDPSLILMADYGQFPNDSLIQSYKQGEKIDRISSLENRKNRFLKLQSELQDIYISVRVNNTDNQFQISISGSSEEECNNDCSNNGVCEANGCSCYNSFIGNDCHQIAEQLLLGTQKQFYFNTSSSFTFFYINLKPLMEHTLRIDLTQYSNDTHSEQVDNSNNCLEVWIYKSKALVQQLNDYTQQYFHTFLIEQGTQIITTKIPSNLNVQQQILWFAIAKDTETFDSVQLSIAVSQDDAVIYEYDQKDDNDETNKLLYIILPTTLIPITILLIIIYYLRKKKNQGIDNPNVVPKKQPEIENEPEKCAICFEGLNTKNKAVITIECNHLFHNSCIHQWGVQQVGLKSCPTCRRPFKPEELQ</sequence>
<gene>
    <name evidence="8" type="ORF">PSON_ATCC_30995.1.T1800012</name>
</gene>
<dbReference type="InterPro" id="IPR000742">
    <property type="entry name" value="EGF"/>
</dbReference>
<dbReference type="Pfam" id="PF13639">
    <property type="entry name" value="zf-RING_2"/>
    <property type="match status" value="1"/>
</dbReference>
<dbReference type="AlphaFoldDB" id="A0A8S1RH73"/>
<evidence type="ECO:0000313" key="9">
    <source>
        <dbReference type="Proteomes" id="UP000692954"/>
    </source>
</evidence>
<feature type="chain" id="PRO_5035831137" description="RING-type domain-containing protein" evidence="6">
    <location>
        <begin position="18"/>
        <end position="429"/>
    </location>
</feature>
<dbReference type="PANTHER" id="PTHR45969">
    <property type="entry name" value="RING ZINC FINGER PROTEIN-RELATED"/>
    <property type="match status" value="1"/>
</dbReference>
<dbReference type="InterPro" id="IPR001841">
    <property type="entry name" value="Znf_RING"/>
</dbReference>
<keyword evidence="5" id="KW-1133">Transmembrane helix</keyword>
<dbReference type="PROSITE" id="PS50089">
    <property type="entry name" value="ZF_RING_2"/>
    <property type="match status" value="1"/>
</dbReference>
<dbReference type="OrthoDB" id="311854at2759"/>
<comment type="caution">
    <text evidence="8">The sequence shown here is derived from an EMBL/GenBank/DDBJ whole genome shotgun (WGS) entry which is preliminary data.</text>
</comment>
<protein>
    <recommendedName>
        <fullName evidence="7">RING-type domain-containing protein</fullName>
    </recommendedName>
</protein>
<keyword evidence="9" id="KW-1185">Reference proteome</keyword>
<accession>A0A8S1RH73</accession>
<keyword evidence="3" id="KW-0862">Zinc</keyword>
<dbReference type="EMBL" id="CAJJDN010000180">
    <property type="protein sequence ID" value="CAD8127791.1"/>
    <property type="molecule type" value="Genomic_DNA"/>
</dbReference>
<keyword evidence="5" id="KW-0472">Membrane</keyword>
<proteinExistence type="predicted"/>
<name>A0A8S1RH73_9CILI</name>
<evidence type="ECO:0000256" key="5">
    <source>
        <dbReference type="SAM" id="Phobius"/>
    </source>
</evidence>
<dbReference type="SMART" id="SM00184">
    <property type="entry name" value="RING"/>
    <property type="match status" value="1"/>
</dbReference>
<evidence type="ECO:0000256" key="2">
    <source>
        <dbReference type="ARBA" id="ARBA00022771"/>
    </source>
</evidence>
<evidence type="ECO:0000256" key="6">
    <source>
        <dbReference type="SAM" id="SignalP"/>
    </source>
</evidence>
<dbReference type="PROSITE" id="PS00022">
    <property type="entry name" value="EGF_1"/>
    <property type="match status" value="1"/>
</dbReference>
<keyword evidence="1" id="KW-0479">Metal-binding</keyword>
<keyword evidence="5" id="KW-0812">Transmembrane</keyword>
<keyword evidence="2 4" id="KW-0863">Zinc-finger</keyword>
<reference evidence="8" key="1">
    <citation type="submission" date="2021-01" db="EMBL/GenBank/DDBJ databases">
        <authorList>
            <consortium name="Genoscope - CEA"/>
            <person name="William W."/>
        </authorList>
    </citation>
    <scope>NUCLEOTIDE SEQUENCE</scope>
</reference>
<keyword evidence="6" id="KW-0732">Signal</keyword>
<feature type="transmembrane region" description="Helical" evidence="5">
    <location>
        <begin position="325"/>
        <end position="347"/>
    </location>
</feature>
<dbReference type="GO" id="GO:0008270">
    <property type="term" value="F:zinc ion binding"/>
    <property type="evidence" value="ECO:0007669"/>
    <property type="project" value="UniProtKB-KW"/>
</dbReference>
<feature type="domain" description="RING-type" evidence="7">
    <location>
        <begin position="375"/>
        <end position="420"/>
    </location>
</feature>
<dbReference type="Proteomes" id="UP000692954">
    <property type="component" value="Unassembled WGS sequence"/>
</dbReference>
<evidence type="ECO:0000256" key="4">
    <source>
        <dbReference type="PROSITE-ProRule" id="PRU00175"/>
    </source>
</evidence>
<evidence type="ECO:0000259" key="7">
    <source>
        <dbReference type="PROSITE" id="PS50089"/>
    </source>
</evidence>
<evidence type="ECO:0000256" key="1">
    <source>
        <dbReference type="ARBA" id="ARBA00022723"/>
    </source>
</evidence>